<sequence length="56" mass="5797">NIITSRVATSKLNSPVGNGNSVTDIHWQAPTADWVALNTDGSVVDNGTKTACGRDA</sequence>
<dbReference type="Proteomes" id="UP000265520">
    <property type="component" value="Unassembled WGS sequence"/>
</dbReference>
<name>A0A392T0H2_9FABA</name>
<reference evidence="1 2" key="1">
    <citation type="journal article" date="2018" name="Front. Plant Sci.">
        <title>Red Clover (Trifolium pratense) and Zigzag Clover (T. medium) - A Picture of Genomic Similarities and Differences.</title>
        <authorList>
            <person name="Dluhosova J."/>
            <person name="Istvanek J."/>
            <person name="Nedelnik J."/>
            <person name="Repkova J."/>
        </authorList>
    </citation>
    <scope>NUCLEOTIDE SEQUENCE [LARGE SCALE GENOMIC DNA]</scope>
    <source>
        <strain evidence="2">cv. 10/8</strain>
        <tissue evidence="1">Leaf</tissue>
    </source>
</reference>
<dbReference type="EMBL" id="LXQA010482078">
    <property type="protein sequence ID" value="MCI54608.1"/>
    <property type="molecule type" value="Genomic_DNA"/>
</dbReference>
<comment type="caution">
    <text evidence="1">The sequence shown here is derived from an EMBL/GenBank/DDBJ whole genome shotgun (WGS) entry which is preliminary data.</text>
</comment>
<organism evidence="1 2">
    <name type="scientific">Trifolium medium</name>
    <dbReference type="NCBI Taxonomy" id="97028"/>
    <lineage>
        <taxon>Eukaryota</taxon>
        <taxon>Viridiplantae</taxon>
        <taxon>Streptophyta</taxon>
        <taxon>Embryophyta</taxon>
        <taxon>Tracheophyta</taxon>
        <taxon>Spermatophyta</taxon>
        <taxon>Magnoliopsida</taxon>
        <taxon>eudicotyledons</taxon>
        <taxon>Gunneridae</taxon>
        <taxon>Pentapetalae</taxon>
        <taxon>rosids</taxon>
        <taxon>fabids</taxon>
        <taxon>Fabales</taxon>
        <taxon>Fabaceae</taxon>
        <taxon>Papilionoideae</taxon>
        <taxon>50 kb inversion clade</taxon>
        <taxon>NPAAA clade</taxon>
        <taxon>Hologalegina</taxon>
        <taxon>IRL clade</taxon>
        <taxon>Trifolieae</taxon>
        <taxon>Trifolium</taxon>
    </lineage>
</organism>
<accession>A0A392T0H2</accession>
<evidence type="ECO:0000313" key="1">
    <source>
        <dbReference type="EMBL" id="MCI54608.1"/>
    </source>
</evidence>
<evidence type="ECO:0000313" key="2">
    <source>
        <dbReference type="Proteomes" id="UP000265520"/>
    </source>
</evidence>
<protein>
    <submittedName>
        <fullName evidence="1">Uncharacterized protein</fullName>
    </submittedName>
</protein>
<dbReference type="AlphaFoldDB" id="A0A392T0H2"/>
<proteinExistence type="predicted"/>
<feature type="non-terminal residue" evidence="1">
    <location>
        <position position="1"/>
    </location>
</feature>
<keyword evidence="2" id="KW-1185">Reference proteome</keyword>